<dbReference type="SUPFAM" id="SSF51905">
    <property type="entry name" value="FAD/NAD(P)-binding domain"/>
    <property type="match status" value="1"/>
</dbReference>
<feature type="domain" description="Amine oxidase" evidence="1">
    <location>
        <begin position="78"/>
        <end position="304"/>
    </location>
</feature>
<dbReference type="GO" id="GO:0016829">
    <property type="term" value="F:lyase activity"/>
    <property type="evidence" value="ECO:0007669"/>
    <property type="project" value="UniProtKB-KW"/>
</dbReference>
<accession>A0A4V3BCI2</accession>
<dbReference type="Gene3D" id="3.50.50.60">
    <property type="entry name" value="FAD/NAD(P)-binding domain"/>
    <property type="match status" value="1"/>
</dbReference>
<evidence type="ECO:0000259" key="1">
    <source>
        <dbReference type="Pfam" id="PF01593"/>
    </source>
</evidence>
<comment type="caution">
    <text evidence="2">The sequence shown here is derived from an EMBL/GenBank/DDBJ whole genome shotgun (WGS) entry which is preliminary data.</text>
</comment>
<evidence type="ECO:0000313" key="3">
    <source>
        <dbReference type="Proteomes" id="UP000294562"/>
    </source>
</evidence>
<dbReference type="OrthoDB" id="5792777at2"/>
<dbReference type="InterPro" id="IPR002937">
    <property type="entry name" value="Amino_oxidase"/>
</dbReference>
<name>A0A4V3BCI2_9RHOB</name>
<dbReference type="Pfam" id="PF01593">
    <property type="entry name" value="Amino_oxidase"/>
    <property type="match status" value="1"/>
</dbReference>
<protein>
    <submittedName>
        <fullName evidence="2">Deoxyribodipyrimidine photolyase</fullName>
    </submittedName>
</protein>
<evidence type="ECO:0000313" key="2">
    <source>
        <dbReference type="EMBL" id="TDL91119.1"/>
    </source>
</evidence>
<dbReference type="Gene3D" id="3.90.660.10">
    <property type="match status" value="1"/>
</dbReference>
<dbReference type="Pfam" id="PF13450">
    <property type="entry name" value="NAD_binding_8"/>
    <property type="match status" value="1"/>
</dbReference>
<dbReference type="Proteomes" id="UP000294562">
    <property type="component" value="Unassembled WGS sequence"/>
</dbReference>
<dbReference type="RefSeq" id="WP_133341273.1">
    <property type="nucleotide sequence ID" value="NZ_SMZO01000003.1"/>
</dbReference>
<proteinExistence type="predicted"/>
<organism evidence="2 3">
    <name type="scientific">Meridianimarinicoccus aquatilis</name>
    <dbReference type="NCBI Taxonomy" id="2552766"/>
    <lineage>
        <taxon>Bacteria</taxon>
        <taxon>Pseudomonadati</taxon>
        <taxon>Pseudomonadota</taxon>
        <taxon>Alphaproteobacteria</taxon>
        <taxon>Rhodobacterales</taxon>
        <taxon>Paracoccaceae</taxon>
        <taxon>Meridianimarinicoccus</taxon>
    </lineage>
</organism>
<reference evidence="2 3" key="1">
    <citation type="submission" date="2019-03" db="EMBL/GenBank/DDBJ databases">
        <title>Rhodobacteraceae bacterium SM1902, a new member of the family Rhodobacteraceae isolated from Yantai.</title>
        <authorList>
            <person name="Sun Y."/>
        </authorList>
    </citation>
    <scope>NUCLEOTIDE SEQUENCE [LARGE SCALE GENOMIC DNA]</scope>
    <source>
        <strain evidence="2 3">SM1902</strain>
    </source>
</reference>
<keyword evidence="2" id="KW-0456">Lyase</keyword>
<dbReference type="PANTHER" id="PTHR16128">
    <property type="entry name" value="FAD/NAD(P)-BINDING OXIDOREDUCTASE FAMILY PROTEIN"/>
    <property type="match status" value="1"/>
</dbReference>
<dbReference type="AlphaFoldDB" id="A0A4V3BCI2"/>
<dbReference type="InterPro" id="IPR036188">
    <property type="entry name" value="FAD/NAD-bd_sf"/>
</dbReference>
<sequence>MVIETQTLILGAGLTGLTVAAGLNRLGEAPVVLDKSRGLGGRLATRRVGEWRFDHGAQYLRPRGPQLAALLDALKVSSAVTDWAAVDDGAPAYVGLPGMSGLVKPLAEGVDVRKGVRISSARREQERWHLYDADGGLVAKSRVLISTIPAPQAAQVLAGHPLSDRIASVVMDPCWTLMAAFDERPDLPDISRAPDTVLPWIARDGSKPGRGTETWVAQASAEWTRDAIDLSRQDAAQALLAVMRDRAGGALPNVLHADAHRWLYSQAPKPLGQPCLVDRDAGLVVAGDWCLGARAEHAVLSGDAALAVLQDFAVAEAAAR</sequence>
<gene>
    <name evidence="2" type="ORF">E2L05_02280</name>
</gene>
<dbReference type="EMBL" id="SMZO01000003">
    <property type="protein sequence ID" value="TDL91119.1"/>
    <property type="molecule type" value="Genomic_DNA"/>
</dbReference>
<dbReference type="PANTHER" id="PTHR16128:SF5">
    <property type="entry name" value="FAD_NAD(P)-BINDING OXIDOREDUCTASE FAMILY PROTEIN"/>
    <property type="match status" value="1"/>
</dbReference>
<keyword evidence="3" id="KW-1185">Reference proteome</keyword>
<dbReference type="GO" id="GO:0016491">
    <property type="term" value="F:oxidoreductase activity"/>
    <property type="evidence" value="ECO:0007669"/>
    <property type="project" value="InterPro"/>
</dbReference>